<organism evidence="2 3">
    <name type="scientific">Nonomuraea roseoviolacea subsp. carminata</name>
    <dbReference type="NCBI Taxonomy" id="160689"/>
    <lineage>
        <taxon>Bacteria</taxon>
        <taxon>Bacillati</taxon>
        <taxon>Actinomycetota</taxon>
        <taxon>Actinomycetes</taxon>
        <taxon>Streptosporangiales</taxon>
        <taxon>Streptosporangiaceae</taxon>
        <taxon>Nonomuraea</taxon>
    </lineage>
</organism>
<accession>A0ABT1K0I5</accession>
<feature type="domain" description="FAD-binding" evidence="1">
    <location>
        <begin position="6"/>
        <end position="321"/>
    </location>
</feature>
<protein>
    <submittedName>
        <fullName evidence="2">2-polyprenyl-6-methoxyphenol hydroxylase-like FAD-dependent oxidoreductase</fullName>
    </submittedName>
</protein>
<keyword evidence="3" id="KW-1185">Reference proteome</keyword>
<name>A0ABT1K0I5_9ACTN</name>
<dbReference type="InterPro" id="IPR002938">
    <property type="entry name" value="FAD-bd"/>
</dbReference>
<dbReference type="InterPro" id="IPR036188">
    <property type="entry name" value="FAD/NAD-bd_sf"/>
</dbReference>
<dbReference type="SUPFAM" id="SSF51905">
    <property type="entry name" value="FAD/NAD(P)-binding domain"/>
    <property type="match status" value="1"/>
</dbReference>
<evidence type="ECO:0000313" key="2">
    <source>
        <dbReference type="EMBL" id="MCP2347001.1"/>
    </source>
</evidence>
<comment type="caution">
    <text evidence="2">The sequence shown here is derived from an EMBL/GenBank/DDBJ whole genome shotgun (WGS) entry which is preliminary data.</text>
</comment>
<dbReference type="Proteomes" id="UP001320766">
    <property type="component" value="Unassembled WGS sequence"/>
</dbReference>
<reference evidence="2 3" key="1">
    <citation type="submission" date="2022-06" db="EMBL/GenBank/DDBJ databases">
        <title>Sequencing the genomes of 1000 actinobacteria strains.</title>
        <authorList>
            <person name="Klenk H.-P."/>
        </authorList>
    </citation>
    <scope>NUCLEOTIDE SEQUENCE [LARGE SCALE GENOMIC DNA]</scope>
    <source>
        <strain evidence="2 3">DSM 44170</strain>
    </source>
</reference>
<dbReference type="PANTHER" id="PTHR46865">
    <property type="entry name" value="OXIDOREDUCTASE-RELATED"/>
    <property type="match status" value="1"/>
</dbReference>
<dbReference type="Gene3D" id="3.50.50.60">
    <property type="entry name" value="FAD/NAD(P)-binding domain"/>
    <property type="match status" value="1"/>
</dbReference>
<sequence length="394" mass="42545">MKTNPSVLISGAGVAGPTLAYWLAEHGFRPTVVERAAGPRTSGNPVDVRGPAVQVVERMGLTERLREAATEVTAMSFVNDAGCQVGRVDLRATRQASGGDEVEVTRTDLARILYEASRDSAEFLFDDTITALAQDDDGVDVTFEKSAPRRFDLVVGADGLHSTTRRLAFGPEEEFVRHTGLYVATLQLDDPAEQERDVVLHNAPGRLVSLHPVHGRTLVAFIFRGPAVEGFDHRDIAQHRRILADAYAGDGWRVPELLERVRAADDLWLDSVSQVRLDTWSSGRVALLGDAGSSVSLFGDGSTLAIAGAHTLAKELAATPGDHRSAFARYEAEHRILVDPKQNNVQAAASMMVPATRVGIVARNLATRLWPAAAGAGRLRSRITARRRPARATA</sequence>
<evidence type="ECO:0000259" key="1">
    <source>
        <dbReference type="Pfam" id="PF01494"/>
    </source>
</evidence>
<dbReference type="Pfam" id="PF01494">
    <property type="entry name" value="FAD_binding_3"/>
    <property type="match status" value="1"/>
</dbReference>
<dbReference type="Gene3D" id="3.30.9.10">
    <property type="entry name" value="D-Amino Acid Oxidase, subunit A, domain 2"/>
    <property type="match status" value="1"/>
</dbReference>
<evidence type="ECO:0000313" key="3">
    <source>
        <dbReference type="Proteomes" id="UP001320766"/>
    </source>
</evidence>
<dbReference type="InterPro" id="IPR051704">
    <property type="entry name" value="FAD_aromatic-hydroxylase"/>
</dbReference>
<dbReference type="RefSeq" id="WP_253769631.1">
    <property type="nucleotide sequence ID" value="NZ_BAAAVE010000022.1"/>
</dbReference>
<dbReference type="PRINTS" id="PR00420">
    <property type="entry name" value="RNGMNOXGNASE"/>
</dbReference>
<gene>
    <name evidence="2" type="ORF">HD595_003123</name>
</gene>
<dbReference type="PANTHER" id="PTHR46865:SF2">
    <property type="entry name" value="MONOOXYGENASE"/>
    <property type="match status" value="1"/>
</dbReference>
<dbReference type="EMBL" id="JAMZEC010000001">
    <property type="protein sequence ID" value="MCP2347001.1"/>
    <property type="molecule type" value="Genomic_DNA"/>
</dbReference>
<proteinExistence type="predicted"/>